<keyword evidence="3" id="KW-1185">Reference proteome</keyword>
<reference evidence="2" key="1">
    <citation type="submission" date="2017-07" db="EMBL/GenBank/DDBJ databases">
        <title>Taro Niue Genome Assembly and Annotation.</title>
        <authorList>
            <person name="Atibalentja N."/>
            <person name="Keating K."/>
            <person name="Fields C.J."/>
        </authorList>
    </citation>
    <scope>NUCLEOTIDE SEQUENCE</scope>
    <source>
        <strain evidence="2">Niue_2</strain>
        <tissue evidence="2">Leaf</tissue>
    </source>
</reference>
<gene>
    <name evidence="2" type="ORF">Taro_001006</name>
</gene>
<feature type="region of interest" description="Disordered" evidence="1">
    <location>
        <begin position="33"/>
        <end position="61"/>
    </location>
</feature>
<evidence type="ECO:0000256" key="1">
    <source>
        <dbReference type="SAM" id="MobiDB-lite"/>
    </source>
</evidence>
<dbReference type="AlphaFoldDB" id="A0A843TEV1"/>
<proteinExistence type="predicted"/>
<protein>
    <submittedName>
        <fullName evidence="2">Uncharacterized protein</fullName>
    </submittedName>
</protein>
<organism evidence="2 3">
    <name type="scientific">Colocasia esculenta</name>
    <name type="common">Wild taro</name>
    <name type="synonym">Arum esculentum</name>
    <dbReference type="NCBI Taxonomy" id="4460"/>
    <lineage>
        <taxon>Eukaryota</taxon>
        <taxon>Viridiplantae</taxon>
        <taxon>Streptophyta</taxon>
        <taxon>Embryophyta</taxon>
        <taxon>Tracheophyta</taxon>
        <taxon>Spermatophyta</taxon>
        <taxon>Magnoliopsida</taxon>
        <taxon>Liliopsida</taxon>
        <taxon>Araceae</taxon>
        <taxon>Aroideae</taxon>
        <taxon>Colocasieae</taxon>
        <taxon>Colocasia</taxon>
    </lineage>
</organism>
<evidence type="ECO:0000313" key="3">
    <source>
        <dbReference type="Proteomes" id="UP000652761"/>
    </source>
</evidence>
<accession>A0A843TEV1</accession>
<name>A0A843TEV1_COLES</name>
<sequence>MSPLRWRHRCCRLQEFLKATHRCVATWVETPKVGAPEQTQEPEWEKQAEGDGPHVATKVAT</sequence>
<dbReference type="EMBL" id="NMUH01000020">
    <property type="protein sequence ID" value="MQL68697.1"/>
    <property type="molecule type" value="Genomic_DNA"/>
</dbReference>
<dbReference type="Proteomes" id="UP000652761">
    <property type="component" value="Unassembled WGS sequence"/>
</dbReference>
<comment type="caution">
    <text evidence="2">The sequence shown here is derived from an EMBL/GenBank/DDBJ whole genome shotgun (WGS) entry which is preliminary data.</text>
</comment>
<evidence type="ECO:0000313" key="2">
    <source>
        <dbReference type="EMBL" id="MQL68697.1"/>
    </source>
</evidence>
<feature type="compositionally biased region" description="Basic and acidic residues" evidence="1">
    <location>
        <begin position="43"/>
        <end position="52"/>
    </location>
</feature>